<keyword evidence="1" id="KW-0808">Transferase</keyword>
<gene>
    <name evidence="2" type="ORF">BO72DRAFT_138243</name>
</gene>
<evidence type="ECO:0008006" key="4">
    <source>
        <dbReference type="Google" id="ProtNLM"/>
    </source>
</evidence>
<dbReference type="Proteomes" id="UP000249789">
    <property type="component" value="Unassembled WGS sequence"/>
</dbReference>
<protein>
    <recommendedName>
        <fullName evidence="4">Transferase family protein</fullName>
    </recommendedName>
</protein>
<sequence length="456" mass="49570">MGEVKSYELSDIDKMGFTKTVKIVFFYELQATVDTENLISSLLEGIRNATRQLPFMAGDLQFDEAGKLCSVTTADSEIDVNIRRFEPTECEPFSALTKGSFSPELDLTRFLPEEPVGKQPACKIQIGVIDGGLTLGLRLNHAAGDWTSLDTCLSLISQSTKAHLEGQAMPTYTPDLNRAAFNTPAPDPAITRADQLAKVPFFSVIEKSQFKINPPPPCRANIYRISEPTIQRLKAECTPHLDGVNYITSYDCISALIWTAITRARLHVHPDKSNAPTRFVHPIDVRTRDPDQKTSPQYFGNAVLGTLAGPLPAQDLIASADGATDAPAPARSFATAASLVRRSISRIDVSSFAAMTGLLASLTPTETLAPNADFGDMDLFMNTWYSGSVEKYDLGAGVVPAAVRVQAGMPGACASILPNFSRGGPRFFDVYVQAPVEVYEVLDGDEQFLKHFKLVA</sequence>
<evidence type="ECO:0000256" key="1">
    <source>
        <dbReference type="ARBA" id="ARBA00022679"/>
    </source>
</evidence>
<proteinExistence type="predicted"/>
<dbReference type="PANTHER" id="PTHR31642">
    <property type="entry name" value="TRICHOTHECENE 3-O-ACETYLTRANSFERASE"/>
    <property type="match status" value="1"/>
</dbReference>
<dbReference type="AlphaFoldDB" id="A0A8G1S3Y9"/>
<dbReference type="OrthoDB" id="1862401at2759"/>
<dbReference type="GO" id="GO:0044550">
    <property type="term" value="P:secondary metabolite biosynthetic process"/>
    <property type="evidence" value="ECO:0007669"/>
    <property type="project" value="TreeGrafter"/>
</dbReference>
<dbReference type="InterPro" id="IPR023213">
    <property type="entry name" value="CAT-like_dom_sf"/>
</dbReference>
<dbReference type="VEuPathDB" id="FungiDB:BO72DRAFT_138243"/>
<dbReference type="Pfam" id="PF02458">
    <property type="entry name" value="Transferase"/>
    <property type="match status" value="1"/>
</dbReference>
<reference evidence="2 3" key="1">
    <citation type="submission" date="2018-02" db="EMBL/GenBank/DDBJ databases">
        <title>The genomes of Aspergillus section Nigri reveals drivers in fungal speciation.</title>
        <authorList>
            <consortium name="DOE Joint Genome Institute"/>
            <person name="Vesth T.C."/>
            <person name="Nybo J."/>
            <person name="Theobald S."/>
            <person name="Brandl J."/>
            <person name="Frisvad J.C."/>
            <person name="Nielsen K.F."/>
            <person name="Lyhne E.K."/>
            <person name="Kogle M.E."/>
            <person name="Kuo A."/>
            <person name="Riley R."/>
            <person name="Clum A."/>
            <person name="Nolan M."/>
            <person name="Lipzen A."/>
            <person name="Salamov A."/>
            <person name="Henrissat B."/>
            <person name="Wiebenga A."/>
            <person name="De vries R.P."/>
            <person name="Grigoriev I.V."/>
            <person name="Mortensen U.H."/>
            <person name="Andersen M.R."/>
            <person name="Baker S.E."/>
        </authorList>
    </citation>
    <scope>NUCLEOTIDE SEQUENCE [LARGE SCALE GENOMIC DNA]</scope>
    <source>
        <strain evidence="2 3">CBS 313.89</strain>
    </source>
</reference>
<dbReference type="RefSeq" id="XP_040806066.1">
    <property type="nucleotide sequence ID" value="XM_040939153.1"/>
</dbReference>
<evidence type="ECO:0000313" key="2">
    <source>
        <dbReference type="EMBL" id="RAK82056.1"/>
    </source>
</evidence>
<dbReference type="GeneID" id="63856486"/>
<dbReference type="EMBL" id="KZ824623">
    <property type="protein sequence ID" value="RAK82056.1"/>
    <property type="molecule type" value="Genomic_DNA"/>
</dbReference>
<organism evidence="2 3">
    <name type="scientific">Aspergillus fijiensis CBS 313.89</name>
    <dbReference type="NCBI Taxonomy" id="1448319"/>
    <lineage>
        <taxon>Eukaryota</taxon>
        <taxon>Fungi</taxon>
        <taxon>Dikarya</taxon>
        <taxon>Ascomycota</taxon>
        <taxon>Pezizomycotina</taxon>
        <taxon>Eurotiomycetes</taxon>
        <taxon>Eurotiomycetidae</taxon>
        <taxon>Eurotiales</taxon>
        <taxon>Aspergillaceae</taxon>
        <taxon>Aspergillus</taxon>
    </lineage>
</organism>
<dbReference type="InterPro" id="IPR050317">
    <property type="entry name" value="Plant_Fungal_Acyltransferase"/>
</dbReference>
<keyword evidence="3" id="KW-1185">Reference proteome</keyword>
<dbReference type="GO" id="GO:0016747">
    <property type="term" value="F:acyltransferase activity, transferring groups other than amino-acyl groups"/>
    <property type="evidence" value="ECO:0007669"/>
    <property type="project" value="TreeGrafter"/>
</dbReference>
<dbReference type="Gene3D" id="3.30.559.10">
    <property type="entry name" value="Chloramphenicol acetyltransferase-like domain"/>
    <property type="match status" value="2"/>
</dbReference>
<evidence type="ECO:0000313" key="3">
    <source>
        <dbReference type="Proteomes" id="UP000249789"/>
    </source>
</evidence>
<dbReference type="PANTHER" id="PTHR31642:SF310">
    <property type="entry name" value="FATTY ALCOHOL:CAFFEOYL-COA ACYLTRANSFERASE"/>
    <property type="match status" value="1"/>
</dbReference>
<name>A0A8G1S3Y9_9EURO</name>
<accession>A0A8G1S3Y9</accession>